<evidence type="ECO:0000313" key="2">
    <source>
        <dbReference type="Proteomes" id="UP000182725"/>
    </source>
</evidence>
<reference evidence="1 2" key="1">
    <citation type="submission" date="2016-10" db="EMBL/GenBank/DDBJ databases">
        <authorList>
            <person name="de Groot N.N."/>
        </authorList>
    </citation>
    <scope>NUCLEOTIDE SEQUENCE [LARGE SCALE GENOMIC DNA]</scope>
    <source>
        <strain evidence="1 2">DSM 22274</strain>
    </source>
</reference>
<gene>
    <name evidence="1" type="ORF">SAMN04489740_2730</name>
</gene>
<name>A0A1H5M374_9MICC</name>
<organism evidence="1 2">
    <name type="scientific">Arthrobacter alpinus</name>
    <dbReference type="NCBI Taxonomy" id="656366"/>
    <lineage>
        <taxon>Bacteria</taxon>
        <taxon>Bacillati</taxon>
        <taxon>Actinomycetota</taxon>
        <taxon>Actinomycetes</taxon>
        <taxon>Micrococcales</taxon>
        <taxon>Micrococcaceae</taxon>
        <taxon>Arthrobacter</taxon>
    </lineage>
</organism>
<dbReference type="AlphaFoldDB" id="A0A1H5M374"/>
<dbReference type="RefSeq" id="WP_074712036.1">
    <property type="nucleotide sequence ID" value="NZ_FNTV01000001.1"/>
</dbReference>
<dbReference type="Proteomes" id="UP000182725">
    <property type="component" value="Unassembled WGS sequence"/>
</dbReference>
<evidence type="ECO:0000313" key="1">
    <source>
        <dbReference type="EMBL" id="SEE83745.1"/>
    </source>
</evidence>
<accession>A0A1H5M374</accession>
<proteinExistence type="predicted"/>
<protein>
    <submittedName>
        <fullName evidence="1">Uncharacterized protein</fullName>
    </submittedName>
</protein>
<dbReference type="EMBL" id="FNTV01000001">
    <property type="protein sequence ID" value="SEE83745.1"/>
    <property type="molecule type" value="Genomic_DNA"/>
</dbReference>
<sequence length="103" mass="11202">MTIPAEAIAAAARSMAEFNHWEWRDLADGYQATWLKCAEATLVAALPIITAQAKAEALIAFAEDMLTALENRERPMSGPQFDQAITTIKDLRNRAVAIVGASK</sequence>